<dbReference type="InterPro" id="IPR036525">
    <property type="entry name" value="Tubulin/FtsZ_GTPase_sf"/>
</dbReference>
<feature type="region of interest" description="Disordered" evidence="1">
    <location>
        <begin position="111"/>
        <end position="133"/>
    </location>
</feature>
<evidence type="ECO:0000313" key="3">
    <source>
        <dbReference type="Proteomes" id="UP000321523"/>
    </source>
</evidence>
<organism evidence="2 3">
    <name type="scientific">Skermanella aerolata</name>
    <dbReference type="NCBI Taxonomy" id="393310"/>
    <lineage>
        <taxon>Bacteria</taxon>
        <taxon>Pseudomonadati</taxon>
        <taxon>Pseudomonadota</taxon>
        <taxon>Alphaproteobacteria</taxon>
        <taxon>Rhodospirillales</taxon>
        <taxon>Azospirillaceae</taxon>
        <taxon>Skermanella</taxon>
    </lineage>
</organism>
<feature type="compositionally biased region" description="Pro residues" evidence="1">
    <location>
        <begin position="446"/>
        <end position="458"/>
    </location>
</feature>
<protein>
    <submittedName>
        <fullName evidence="2">Uncharacterized protein</fullName>
    </submittedName>
</protein>
<dbReference type="Proteomes" id="UP000321523">
    <property type="component" value="Unassembled WGS sequence"/>
</dbReference>
<dbReference type="OrthoDB" id="3400278at2"/>
<proteinExistence type="predicted"/>
<keyword evidence="3" id="KW-1185">Reference proteome</keyword>
<gene>
    <name evidence="2" type="ORF">SAE02_05440</name>
</gene>
<sequence length="1485" mass="166004">MADTVKSAFNSRLPTLFIGLGGTGVRTLRYMLWLAQNGQDPDLAAMLAAGKLHFVAVDTDWKANRPGLTVPDYVYPRMSSKKSGETDAFRDLPRLPRLVTIQTEDITRAVDSIRQRRSGGRSNGSDAAETADPLSKMSDIDMEASRLWFPQDDTRTGEEIGVGQAHHEGAGQWRPLGRLGLFLESRTIMDELRDGHRRIRDATPHDRPVRAHIVASLSGGSGSGMFWDSAFMLKSIDPGCNVTGCFLMADPFSGSDRAERIELNAYAALKELAGYKNWRQKETFEVRYPIGSQGVGFRREPGGRPVFDLVYVYQSFVPDGDPSTLADVNSAAVETSCFRLAQNALTQIRTDIRARIDEGANNERSDANAGAGNQEAGFVFCTSAMVPLDLVDTDYLADILEAQFLLDVERRLSGADVPRLTRRDLDALLADVMDADRNEVQNLPVPVDPRLPAPPAPPAAVSRPEAPGDWIVTVNSLQTEAESLKLPKVTTVERMRQVLKKLEEEADRLAAPDIKGNEDRKTDLARQLFDSHVPQTLREGWRAQIATGAWKAGDQKPPVAAIPLIEILKDDIEPRWQRIYQWIKRVKDKLADELPLLDEEARRALDTLIERLARLPQGNPLADEMVIAPASLIQMRVALGMLRDPADTHEQSLIGLKAIHGCGPMDIMMKAFATTLGATLDELGQRHSVRNQFGDAFRSYAHTHRHAIMGHFSELIEISNVNQTLRKQRTRQIHDRGYVQLRKVFTDTGGGHADEFAKAMAPLAQVVRRLFEDPTEEDLKATAEALAERCLLVARAEGAREMIEEFSVKITWIDGWTALLETLDRSFREEERKQPDERRPFALKLALAIEGQFCGRGTGLPGTEIRSEELFNRRLLRARIALRAFVGFWAEQEDFVLQRMGGEEGLQAIMRRCRSRVFGKGAVVSSIQQDKLVIAKPVSGRLTGGRTAVRGDRLMQAISFSAQNALNQTPMFCGDSPRPVVYFEQLFRAGAEILDIERYYRRYQELPEERRGRFHITPAAVALPELLDNFPRSQRALWTCSDAAHQDTAIPHGESACPRCLDEYLRGTRPLVAVRRNPENAPFEIPGGAVLGLPAARRRTVPAALQPYFWDGVRPQELERFERLLDHNGLGLAHPERKGGQHLVFPCLPVTVNGASSLVPLYRDGKHFVSSRDGSRFSHSCFHCSFPISPRQLDAIRDGRSVACPRCQRVLRECSYCSHRDGTLFQPLPDHSGPERCPRCTNVMHRHLPDVETASTDGLAEAGFCRNLFGCPAGGRPWSTAAEMHEHEHCESCYDRRHPALLLPWDELRTCVTRCPVCLTLVGLPKDGQIHRFSPAELVTHFLQHDDPEPDQPCVICGTQPSAVLRWMIDTNFFDDAAAELLPHSIPDLTARVPGDYTLPKIDAHNGMDLLELIWRHPEDRALFDAVRALPGIVSPRRRFSDLEKDMRRLFIGKGVAPREAVQRLKALAIIEDDIRARVEGRAMH</sequence>
<dbReference type="Gene3D" id="3.40.50.1440">
    <property type="entry name" value="Tubulin/FtsZ, GTPase domain"/>
    <property type="match status" value="1"/>
</dbReference>
<dbReference type="Pfam" id="PF13809">
    <property type="entry name" value="Tubulin_2"/>
    <property type="match status" value="1"/>
</dbReference>
<name>A0A512DIW2_9PROT</name>
<dbReference type="RefSeq" id="WP_044425479.1">
    <property type="nucleotide sequence ID" value="NZ_BJYZ01000002.1"/>
</dbReference>
<evidence type="ECO:0000313" key="2">
    <source>
        <dbReference type="EMBL" id="GEO36396.1"/>
    </source>
</evidence>
<feature type="region of interest" description="Disordered" evidence="1">
    <location>
        <begin position="443"/>
        <end position="464"/>
    </location>
</feature>
<dbReference type="InterPro" id="IPR025904">
    <property type="entry name" value="Tubulin-like"/>
</dbReference>
<accession>A0A512DIW2</accession>
<dbReference type="EMBL" id="BJYZ01000002">
    <property type="protein sequence ID" value="GEO36396.1"/>
    <property type="molecule type" value="Genomic_DNA"/>
</dbReference>
<evidence type="ECO:0000256" key="1">
    <source>
        <dbReference type="SAM" id="MobiDB-lite"/>
    </source>
</evidence>
<reference evidence="2 3" key="1">
    <citation type="submission" date="2019-07" db="EMBL/GenBank/DDBJ databases">
        <title>Whole genome shotgun sequence of Skermanella aerolata NBRC 106429.</title>
        <authorList>
            <person name="Hosoyama A."/>
            <person name="Uohara A."/>
            <person name="Ohji S."/>
            <person name="Ichikawa N."/>
        </authorList>
    </citation>
    <scope>NUCLEOTIDE SEQUENCE [LARGE SCALE GENOMIC DNA]</scope>
    <source>
        <strain evidence="2 3">NBRC 106429</strain>
    </source>
</reference>
<comment type="caution">
    <text evidence="2">The sequence shown here is derived from an EMBL/GenBank/DDBJ whole genome shotgun (WGS) entry which is preliminary data.</text>
</comment>
<dbReference type="SUPFAM" id="SSF52490">
    <property type="entry name" value="Tubulin nucleotide-binding domain-like"/>
    <property type="match status" value="1"/>
</dbReference>